<gene>
    <name evidence="1" type="ORF">RHMOL_Rhmol04G0198800</name>
</gene>
<keyword evidence="2" id="KW-1185">Reference proteome</keyword>
<evidence type="ECO:0000313" key="2">
    <source>
        <dbReference type="Proteomes" id="UP001062846"/>
    </source>
</evidence>
<accession>A0ACC0P4J6</accession>
<name>A0ACC0P4J6_RHOML</name>
<organism evidence="1 2">
    <name type="scientific">Rhododendron molle</name>
    <name type="common">Chinese azalea</name>
    <name type="synonym">Azalea mollis</name>
    <dbReference type="NCBI Taxonomy" id="49168"/>
    <lineage>
        <taxon>Eukaryota</taxon>
        <taxon>Viridiplantae</taxon>
        <taxon>Streptophyta</taxon>
        <taxon>Embryophyta</taxon>
        <taxon>Tracheophyta</taxon>
        <taxon>Spermatophyta</taxon>
        <taxon>Magnoliopsida</taxon>
        <taxon>eudicotyledons</taxon>
        <taxon>Gunneridae</taxon>
        <taxon>Pentapetalae</taxon>
        <taxon>asterids</taxon>
        <taxon>Ericales</taxon>
        <taxon>Ericaceae</taxon>
        <taxon>Ericoideae</taxon>
        <taxon>Rhodoreae</taxon>
        <taxon>Rhododendron</taxon>
    </lineage>
</organism>
<sequence length="79" mass="9050">MARKQTVPQMKETPEEKLTPELVMLAMSLIRRTLYRVENEPKFEVHSRSCLTRMSDASTLTSADITEFFGESKGPESRT</sequence>
<proteinExistence type="predicted"/>
<dbReference type="EMBL" id="CM046391">
    <property type="protein sequence ID" value="KAI8559753.1"/>
    <property type="molecule type" value="Genomic_DNA"/>
</dbReference>
<evidence type="ECO:0000313" key="1">
    <source>
        <dbReference type="EMBL" id="KAI8559753.1"/>
    </source>
</evidence>
<reference evidence="1" key="1">
    <citation type="submission" date="2022-02" db="EMBL/GenBank/DDBJ databases">
        <title>Plant Genome Project.</title>
        <authorList>
            <person name="Zhang R.-G."/>
        </authorList>
    </citation>
    <scope>NUCLEOTIDE SEQUENCE</scope>
    <source>
        <strain evidence="1">AT1</strain>
    </source>
</reference>
<protein>
    <submittedName>
        <fullName evidence="1">Uncharacterized protein</fullName>
    </submittedName>
</protein>
<dbReference type="Proteomes" id="UP001062846">
    <property type="component" value="Chromosome 4"/>
</dbReference>
<comment type="caution">
    <text evidence="1">The sequence shown here is derived from an EMBL/GenBank/DDBJ whole genome shotgun (WGS) entry which is preliminary data.</text>
</comment>